<protein>
    <submittedName>
        <fullName evidence="5">Glycosyltransferase</fullName>
    </submittedName>
</protein>
<dbReference type="Gene3D" id="3.40.50.2000">
    <property type="entry name" value="Glycogen Phosphorylase B"/>
    <property type="match status" value="1"/>
</dbReference>
<evidence type="ECO:0000256" key="3">
    <source>
        <dbReference type="ARBA" id="ARBA00022679"/>
    </source>
</evidence>
<keyword evidence="2" id="KW-0328">Glycosyltransferase</keyword>
<sequence length="841" mass="93304">MVATKLKKSLHAARKTIFSALVNHLHKRKEMIPFKSDLVGAKGFLEVVKVCNNRIQIEGWANTKTLRFRCAGLQKIVTPDLHRGDLKDIPEHRNFQAAGFTVDIPFGPELEVQYFSAGRWKDVAQLSTIGRPDWLRAIFHLALILLRIGVTRPRALIQYFLFGDRLAAGELERMLIPQTSKPAPARLSADLFMAVSHDPKASAEIAVIVPVFNAFELLQNCLDRVVLHSDMAFELIVVEDASTDPRVKPWLRDWCAKHSPKVKLIENSQNLGFIASVNRALEETTNRHAVLLNSDAFVPAGWLSRLIKPILDDHQVASVTPMSNNATIMSVPVINGTLQLNASEVDSIDAIAKQLNPQVTTKKIPTGVGFCMAINARHLRRIPTLDTVFGKGYGEEVDWCLRASKIGGINVGIGNLFVEHRSGQSFSPETKAHLLTNNGQIISQRFPLFNTEVQDFIAEDSLISARIALAIATLNGDGEVPIFLAHTLGGGAEIYLTNRIAALNERGKGAIILRKSGSENSYALEVHTCVGMLACQMDDLHQLEALLSCLDKRLFIYSCVVGAKDPMDFVEFVFSLMDPTSDNAHVLLHDFFPVCPSYNLLNYKNEFCGVPSQKFCQKCFPSLTLGHHLASENLKDWRERWESLFKQVERIEAFSESSKEIFSRAYPEFRNKVKVNPHELPVRPNTVSNLSPPETVIAVLGNIGFGKGADVVRRMAQNISDRRIKVIVIGTIDPTYSHPDVSVLGPYKISELTAIAKDNKVSCWLIPSICPETFSFTTHEALATGLPVFCFDFGAQAEAVYKAKNGIVLRSNPENSADSLEEILDYFTTGTTQHQSEVLVC</sequence>
<accession>A0ABV5JIN8</accession>
<dbReference type="PANTHER" id="PTHR43179:SF12">
    <property type="entry name" value="GALACTOFURANOSYLTRANSFERASE GLFT2"/>
    <property type="match status" value="1"/>
</dbReference>
<gene>
    <name evidence="5" type="ORF">ACFFUT_14430</name>
</gene>
<comment type="similarity">
    <text evidence="1">Belongs to the glycosyltransferase 2 family.</text>
</comment>
<reference evidence="5 6" key="1">
    <citation type="submission" date="2024-09" db="EMBL/GenBank/DDBJ databases">
        <authorList>
            <person name="Sun Q."/>
            <person name="Mori K."/>
        </authorList>
    </citation>
    <scope>NUCLEOTIDE SEQUENCE [LARGE SCALE GENOMIC DNA]</scope>
    <source>
        <strain evidence="5 6">CECT 8726</strain>
    </source>
</reference>
<dbReference type="SUPFAM" id="SSF53756">
    <property type="entry name" value="UDP-Glycosyltransferase/glycogen phosphorylase"/>
    <property type="match status" value="1"/>
</dbReference>
<dbReference type="Proteomes" id="UP001589683">
    <property type="component" value="Unassembled WGS sequence"/>
</dbReference>
<dbReference type="InterPro" id="IPR029044">
    <property type="entry name" value="Nucleotide-diphossugar_trans"/>
</dbReference>
<organism evidence="5 6">
    <name type="scientific">Pseudohalocynthiibacter aestuariivivens</name>
    <dbReference type="NCBI Taxonomy" id="1591409"/>
    <lineage>
        <taxon>Bacteria</taxon>
        <taxon>Pseudomonadati</taxon>
        <taxon>Pseudomonadota</taxon>
        <taxon>Alphaproteobacteria</taxon>
        <taxon>Rhodobacterales</taxon>
        <taxon>Paracoccaceae</taxon>
        <taxon>Pseudohalocynthiibacter</taxon>
    </lineage>
</organism>
<evidence type="ECO:0000313" key="6">
    <source>
        <dbReference type="Proteomes" id="UP001589683"/>
    </source>
</evidence>
<comment type="caution">
    <text evidence="5">The sequence shown here is derived from an EMBL/GenBank/DDBJ whole genome shotgun (WGS) entry which is preliminary data.</text>
</comment>
<evidence type="ECO:0000313" key="5">
    <source>
        <dbReference type="EMBL" id="MFB9232985.1"/>
    </source>
</evidence>
<evidence type="ECO:0000259" key="4">
    <source>
        <dbReference type="Pfam" id="PF00535"/>
    </source>
</evidence>
<dbReference type="RefSeq" id="WP_213887017.1">
    <property type="nucleotide sequence ID" value="NZ_JAGFNU010000001.1"/>
</dbReference>
<dbReference type="Pfam" id="PF13692">
    <property type="entry name" value="Glyco_trans_1_4"/>
    <property type="match status" value="1"/>
</dbReference>
<dbReference type="Pfam" id="PF00535">
    <property type="entry name" value="Glycos_transf_2"/>
    <property type="match status" value="1"/>
</dbReference>
<dbReference type="Gene3D" id="3.90.550.10">
    <property type="entry name" value="Spore Coat Polysaccharide Biosynthesis Protein SpsA, Chain A"/>
    <property type="match status" value="1"/>
</dbReference>
<evidence type="ECO:0000256" key="1">
    <source>
        <dbReference type="ARBA" id="ARBA00006739"/>
    </source>
</evidence>
<proteinExistence type="inferred from homology"/>
<dbReference type="EMBL" id="JBHMEA010000044">
    <property type="protein sequence ID" value="MFB9232985.1"/>
    <property type="molecule type" value="Genomic_DNA"/>
</dbReference>
<dbReference type="SUPFAM" id="SSF53448">
    <property type="entry name" value="Nucleotide-diphospho-sugar transferases"/>
    <property type="match status" value="1"/>
</dbReference>
<feature type="domain" description="Glycosyltransferase 2-like" evidence="4">
    <location>
        <begin position="207"/>
        <end position="379"/>
    </location>
</feature>
<keyword evidence="3" id="KW-0808">Transferase</keyword>
<name>A0ABV5JIN8_9RHOB</name>
<keyword evidence="6" id="KW-1185">Reference proteome</keyword>
<evidence type="ECO:0000256" key="2">
    <source>
        <dbReference type="ARBA" id="ARBA00022676"/>
    </source>
</evidence>
<dbReference type="PANTHER" id="PTHR43179">
    <property type="entry name" value="RHAMNOSYLTRANSFERASE WBBL"/>
    <property type="match status" value="1"/>
</dbReference>
<dbReference type="InterPro" id="IPR001173">
    <property type="entry name" value="Glyco_trans_2-like"/>
</dbReference>